<keyword evidence="3 4" id="KW-0413">Isomerase</keyword>
<accession>A0A444L5M1</accession>
<comment type="catalytic activity">
    <reaction evidence="4">
        <text>uridine(13) in tRNA = pseudouridine(13) in tRNA</text>
        <dbReference type="Rhea" id="RHEA:42540"/>
        <dbReference type="Rhea" id="RHEA-COMP:10105"/>
        <dbReference type="Rhea" id="RHEA-COMP:10106"/>
        <dbReference type="ChEBI" id="CHEBI:65314"/>
        <dbReference type="ChEBI" id="CHEBI:65315"/>
        <dbReference type="EC" id="5.4.99.27"/>
    </reaction>
</comment>
<name>A0A444L5M1_METS7</name>
<dbReference type="SUPFAM" id="SSF55120">
    <property type="entry name" value="Pseudouridine synthase"/>
    <property type="match status" value="1"/>
</dbReference>
<dbReference type="PANTHER" id="PTHR13326:SF21">
    <property type="entry name" value="PSEUDOURIDYLATE SYNTHASE PUS7L"/>
    <property type="match status" value="1"/>
</dbReference>
<dbReference type="InterPro" id="IPR011760">
    <property type="entry name" value="PsdUridine_synth_TruD_insert"/>
</dbReference>
<dbReference type="Gene3D" id="3.30.2350.20">
    <property type="entry name" value="TruD, catalytic domain"/>
    <property type="match status" value="1"/>
</dbReference>
<evidence type="ECO:0000313" key="6">
    <source>
        <dbReference type="EMBL" id="RWX72854.1"/>
    </source>
</evidence>
<dbReference type="HAMAP" id="MF_01082">
    <property type="entry name" value="TruD"/>
    <property type="match status" value="1"/>
</dbReference>
<feature type="active site" description="Nucleophile" evidence="4">
    <location>
        <position position="97"/>
    </location>
</feature>
<dbReference type="InterPro" id="IPR001656">
    <property type="entry name" value="PsdUridine_synth_TruD"/>
</dbReference>
<dbReference type="Pfam" id="PF01142">
    <property type="entry name" value="TruD"/>
    <property type="match status" value="1"/>
</dbReference>
<evidence type="ECO:0000259" key="5">
    <source>
        <dbReference type="PROSITE" id="PS50984"/>
    </source>
</evidence>
<dbReference type="InterPro" id="IPR020103">
    <property type="entry name" value="PsdUridine_synth_cat_dom_sf"/>
</dbReference>
<dbReference type="Gene3D" id="3.30.70.3160">
    <property type="match status" value="1"/>
</dbReference>
<dbReference type="EC" id="5.4.99.27" evidence="4"/>
<comment type="similarity">
    <text evidence="1 4">Belongs to the pseudouridine synthase TruD family.</text>
</comment>
<evidence type="ECO:0000256" key="3">
    <source>
        <dbReference type="ARBA" id="ARBA00023235"/>
    </source>
</evidence>
<dbReference type="PROSITE" id="PS50984">
    <property type="entry name" value="TRUD"/>
    <property type="match status" value="1"/>
</dbReference>
<dbReference type="Gene3D" id="1.10.1510.30">
    <property type="match status" value="1"/>
</dbReference>
<comment type="function">
    <text evidence="4">Could be responsible for synthesis of pseudouridine from uracil-13 in transfer RNAs.</text>
</comment>
<dbReference type="PROSITE" id="PS01268">
    <property type="entry name" value="UPF0024"/>
    <property type="match status" value="1"/>
</dbReference>
<dbReference type="GO" id="GO:0160150">
    <property type="term" value="F:tRNA pseudouridine(13) synthase activity"/>
    <property type="evidence" value="ECO:0007669"/>
    <property type="project" value="UniProtKB-EC"/>
</dbReference>
<dbReference type="PANTHER" id="PTHR13326">
    <property type="entry name" value="TRNA PSEUDOURIDINE SYNTHASE D"/>
    <property type="match status" value="1"/>
</dbReference>
<evidence type="ECO:0000256" key="1">
    <source>
        <dbReference type="ARBA" id="ARBA00007953"/>
    </source>
</evidence>
<reference evidence="6 7" key="1">
    <citation type="submission" date="2018-12" db="EMBL/GenBank/DDBJ databases">
        <title>The complete genome of the methanogenic archaea of the candidate phylum Verstraetearchaeota, obtained from the metagenome of underground thermal water.</title>
        <authorList>
            <person name="Kadnikov V.V."/>
            <person name="Mardanov A.V."/>
            <person name="Beletsky A.V."/>
            <person name="Karnachuk O.V."/>
            <person name="Ravin N.V."/>
        </authorList>
    </citation>
    <scope>NUCLEOTIDE SEQUENCE [LARGE SCALE GENOMIC DNA]</scope>
    <source>
        <strain evidence="6">Ch88</strain>
    </source>
</reference>
<dbReference type="InterPro" id="IPR020119">
    <property type="entry name" value="PsdUridine_synth_TruD_CS"/>
</dbReference>
<comment type="caution">
    <text evidence="6">The sequence shown here is derived from an EMBL/GenBank/DDBJ whole genome shotgun (WGS) entry which is preliminary data.</text>
</comment>
<sequence>MKLPKTRSRLESDLGMIYYSTDAPPIGGRLRQVPEDFIVEEITPEGFVVNKDLERLNRGEGGFSLAVLEKRSRDLIPLVSMLERRLGAQIGYAGIKDRSAVTYQLISVGLPLVSWIPPSDIDGVSIRVIGPARWQVRPGDLLGNRFTIVIRAIQSPPDGSALRPGWVPNYFGHQRFGVTRPNTHRVGKLLIKGDFEGAVKEFLSSPYPGEPEDAFLARKDLRDSWDLRRAESSFPMSLGLERAVIRRLLERPGDYKGALLALPGDLRRLFVNAYQSYLFNLALSRRLEEAGPFDVSEGDLVSPLDKANLPSRPIRCDCTNLSRLRSWVASKKAVVMVHIPGFRTRLSGIDAEIYTEIFSREGISQKDFAKISESNFEGAMRPAVFWPVSFEIGQPQVDDLNPGSFKVALRMTLPKGCFATMVLREIMKPEDPAESGF</sequence>
<evidence type="ECO:0000256" key="4">
    <source>
        <dbReference type="HAMAP-Rule" id="MF_01082"/>
    </source>
</evidence>
<dbReference type="GO" id="GO:0031119">
    <property type="term" value="P:tRNA pseudouridine synthesis"/>
    <property type="evidence" value="ECO:0007669"/>
    <property type="project" value="UniProtKB-UniRule"/>
</dbReference>
<evidence type="ECO:0000313" key="7">
    <source>
        <dbReference type="Proteomes" id="UP000288215"/>
    </source>
</evidence>
<keyword evidence="2 4" id="KW-0819">tRNA processing</keyword>
<protein>
    <recommendedName>
        <fullName evidence="4">Probable tRNA pseudouridine synthase D</fullName>
        <ecNumber evidence="4">5.4.99.27</ecNumber>
    </recommendedName>
    <alternativeName>
        <fullName evidence="4">tRNA pseudouridine(13) synthase</fullName>
    </alternativeName>
    <alternativeName>
        <fullName evidence="4">tRNA pseudouridylate synthase D</fullName>
    </alternativeName>
    <alternativeName>
        <fullName evidence="4">tRNA-uridine isomerase D</fullName>
    </alternativeName>
</protein>
<dbReference type="EMBL" id="RXGA01000003">
    <property type="protein sequence ID" value="RWX72854.1"/>
    <property type="molecule type" value="Genomic_DNA"/>
</dbReference>
<dbReference type="GO" id="GO:0003723">
    <property type="term" value="F:RNA binding"/>
    <property type="evidence" value="ECO:0007669"/>
    <property type="project" value="InterPro"/>
</dbReference>
<evidence type="ECO:0000256" key="2">
    <source>
        <dbReference type="ARBA" id="ARBA00022694"/>
    </source>
</evidence>
<dbReference type="NCBIfam" id="TIGR00094">
    <property type="entry name" value="tRNA_TruD_broad"/>
    <property type="match status" value="1"/>
</dbReference>
<proteinExistence type="inferred from homology"/>
<feature type="domain" description="TRUD" evidence="5">
    <location>
        <begin position="166"/>
        <end position="386"/>
    </location>
</feature>
<dbReference type="AlphaFoldDB" id="A0A444L5M1"/>
<dbReference type="Proteomes" id="UP000288215">
    <property type="component" value="Unassembled WGS sequence"/>
</dbReference>
<dbReference type="InterPro" id="IPR042214">
    <property type="entry name" value="TruD_catalytic"/>
</dbReference>
<gene>
    <name evidence="4" type="primary">truD</name>
    <name evidence="6" type="ORF">Metus_0828</name>
</gene>
<dbReference type="PIRSF" id="PIRSF037016">
    <property type="entry name" value="Pseudouridin_synth_euk_prd"/>
    <property type="match status" value="1"/>
</dbReference>
<organism evidence="6 7">
    <name type="scientific">Methanosuratincola subterraneus</name>
    <dbReference type="NCBI Taxonomy" id="2593994"/>
    <lineage>
        <taxon>Archaea</taxon>
        <taxon>Thermoproteota</taxon>
        <taxon>Methanosuratincolia</taxon>
        <taxon>Candidatus Methanomethylicales</taxon>
        <taxon>Candidatus Methanomethylicaceae</taxon>
        <taxon>Candidatus Methanosuratincola (ex Vanwonterghem et al. 2016)</taxon>
    </lineage>
</organism>